<gene>
    <name evidence="1" type="ORF">FNW02_20400</name>
</gene>
<dbReference type="Gene3D" id="3.40.50.1010">
    <property type="entry name" value="5'-nuclease"/>
    <property type="match status" value="1"/>
</dbReference>
<dbReference type="EMBL" id="VJXY01000023">
    <property type="protein sequence ID" value="MBD6618120.1"/>
    <property type="molecule type" value="Genomic_DNA"/>
</dbReference>
<protein>
    <submittedName>
        <fullName evidence="1">Type II toxin-antitoxin system VapC family toxin</fullName>
    </submittedName>
</protein>
<dbReference type="SUPFAM" id="SSF88723">
    <property type="entry name" value="PIN domain-like"/>
    <property type="match status" value="1"/>
</dbReference>
<name>A0AA40VSF2_9NOST</name>
<proteinExistence type="predicted"/>
<evidence type="ECO:0000313" key="2">
    <source>
        <dbReference type="Proteomes" id="UP001165986"/>
    </source>
</evidence>
<evidence type="ECO:0000313" key="1">
    <source>
        <dbReference type="EMBL" id="MBD6618120.1"/>
    </source>
</evidence>
<keyword evidence="2" id="KW-1185">Reference proteome</keyword>
<comment type="caution">
    <text evidence="1">The sequence shown here is derived from an EMBL/GenBank/DDBJ whole genome shotgun (WGS) entry which is preliminary data.</text>
</comment>
<sequence length="120" mass="13197">MSAESFACSKWLQILVSSSSRVIIPEIADYEVRRELLRANKVKGIARLDELSQLLEYLAITTAAMRQAALLWAQARQQGQPTAGDKTIDGDIILVAQAITIIVTDVVIATTNVGHLFRFV</sequence>
<organism evidence="1 2">
    <name type="scientific">Komarekiella delphini-convector SJRDD-AB1</name>
    <dbReference type="NCBI Taxonomy" id="2593771"/>
    <lineage>
        <taxon>Bacteria</taxon>
        <taxon>Bacillati</taxon>
        <taxon>Cyanobacteriota</taxon>
        <taxon>Cyanophyceae</taxon>
        <taxon>Nostocales</taxon>
        <taxon>Nostocaceae</taxon>
        <taxon>Komarekiella</taxon>
        <taxon>Komarekiella delphini-convector</taxon>
    </lineage>
</organism>
<reference evidence="1" key="1">
    <citation type="submission" date="2019-07" db="EMBL/GenBank/DDBJ databases">
        <title>Toxilogical consequences of a new and cryptic species of cyanobacteria (Komarekiella delphini-convector) recovered from the epidermis of a bottlenose dolphin and 1500 ft. in the air.</title>
        <authorList>
            <person name="Brown A.O."/>
            <person name="Dvorak P."/>
            <person name="Villanueva C.D."/>
            <person name="Foss A.J."/>
            <person name="Garvey A.D."/>
            <person name="Gibson Q.A."/>
            <person name="Johansen J.R."/>
            <person name="Casamatta D.A."/>
        </authorList>
    </citation>
    <scope>NUCLEOTIDE SEQUENCE</scope>
    <source>
        <strain evidence="1">SJRDD-AB1</strain>
    </source>
</reference>
<dbReference type="Proteomes" id="UP001165986">
    <property type="component" value="Unassembled WGS sequence"/>
</dbReference>
<dbReference type="InterPro" id="IPR029060">
    <property type="entry name" value="PIN-like_dom_sf"/>
</dbReference>
<accession>A0AA40VSF2</accession>
<dbReference type="AlphaFoldDB" id="A0AA40VSF2"/>